<dbReference type="Proteomes" id="UP000822476">
    <property type="component" value="Unassembled WGS sequence"/>
</dbReference>
<gene>
    <name evidence="2" type="ORF">EG68_02531</name>
</gene>
<organism evidence="2 3">
    <name type="scientific">Paragonimus skrjabini miyazakii</name>
    <dbReference type="NCBI Taxonomy" id="59628"/>
    <lineage>
        <taxon>Eukaryota</taxon>
        <taxon>Metazoa</taxon>
        <taxon>Spiralia</taxon>
        <taxon>Lophotrochozoa</taxon>
        <taxon>Platyhelminthes</taxon>
        <taxon>Trematoda</taxon>
        <taxon>Digenea</taxon>
        <taxon>Plagiorchiida</taxon>
        <taxon>Troglotremata</taxon>
        <taxon>Troglotrematidae</taxon>
        <taxon>Paragonimus</taxon>
    </lineage>
</organism>
<feature type="compositionally biased region" description="Polar residues" evidence="1">
    <location>
        <begin position="293"/>
        <end position="306"/>
    </location>
</feature>
<feature type="region of interest" description="Disordered" evidence="1">
    <location>
        <begin position="157"/>
        <end position="180"/>
    </location>
</feature>
<feature type="compositionally biased region" description="Polar residues" evidence="1">
    <location>
        <begin position="11"/>
        <end position="24"/>
    </location>
</feature>
<feature type="region of interest" description="Disordered" evidence="1">
    <location>
        <begin position="350"/>
        <end position="373"/>
    </location>
</feature>
<evidence type="ECO:0000256" key="1">
    <source>
        <dbReference type="SAM" id="MobiDB-lite"/>
    </source>
</evidence>
<feature type="region of interest" description="Disordered" evidence="1">
    <location>
        <begin position="519"/>
        <end position="542"/>
    </location>
</feature>
<evidence type="ECO:0000313" key="3">
    <source>
        <dbReference type="Proteomes" id="UP000822476"/>
    </source>
</evidence>
<dbReference type="AlphaFoldDB" id="A0A8S9Z0E8"/>
<protein>
    <submittedName>
        <fullName evidence="2">Uncharacterized protein</fullName>
    </submittedName>
</protein>
<feature type="region of interest" description="Disordered" evidence="1">
    <location>
        <begin position="293"/>
        <end position="320"/>
    </location>
</feature>
<feature type="region of interest" description="Disordered" evidence="1">
    <location>
        <begin position="1"/>
        <end position="24"/>
    </location>
</feature>
<sequence>MKAVPSAFEAPNQNNSHPPTSNIQTMWTTEQDDMVQVQREASGDKQFIIPDKVEIARITNEVQHDVPNSKTQPQSTTDDSDLVHVEYHANVEAKSVISNEPGNQRLLDEFMEEIQPDWTTKEEDTIHAVIDERVEATPTVPVGEEDAEVPSELQHEISTHEAQPEWPTEHGESVQAGSPSVTSDICATAERPADFPYDVPSDATRYDPYMEQKEASSFVAEHIPAIGMTDMGYFERSTCETQPDLIAHPSDTAELGDDELRLSNATNITEHPTVSYAESISSLQVVTGISPENVSSETVRPVSTDTIDSESPPAGLPDVGESRVVTSDEAEDNICGDQNPSIGHLLSFPDEFPRETPLVPNYQSSSNDKPTDEERLLDNVSFVHSVVQSNSSADDADTVSTGVTITSEVESEAVPDANLATGLDQWTPTTSDLIAHSLVDDVLGHAACSVPDNTVDSDLQMTEKNVYHDSDSTLLNNSEPVKLHINGDYSPSLNGSNHKISPDKEHLEADVLINATKQLDLPSGSESLDTTPQGSTQNPTDA</sequence>
<comment type="caution">
    <text evidence="2">The sequence shown here is derived from an EMBL/GenBank/DDBJ whole genome shotgun (WGS) entry which is preliminary data.</text>
</comment>
<dbReference type="OrthoDB" id="6283950at2759"/>
<dbReference type="EMBL" id="JTDE01000580">
    <property type="protein sequence ID" value="KAF7260869.1"/>
    <property type="molecule type" value="Genomic_DNA"/>
</dbReference>
<feature type="compositionally biased region" description="Polar residues" evidence="1">
    <location>
        <begin position="524"/>
        <end position="542"/>
    </location>
</feature>
<proteinExistence type="predicted"/>
<reference evidence="2" key="1">
    <citation type="submission" date="2019-07" db="EMBL/GenBank/DDBJ databases">
        <title>Annotation for the trematode Paragonimus miyazaki's.</title>
        <authorList>
            <person name="Choi Y.-J."/>
        </authorList>
    </citation>
    <scope>NUCLEOTIDE SEQUENCE</scope>
    <source>
        <strain evidence="2">Japan</strain>
    </source>
</reference>
<feature type="compositionally biased region" description="Basic and acidic residues" evidence="1">
    <location>
        <begin position="157"/>
        <end position="172"/>
    </location>
</feature>
<evidence type="ECO:0000313" key="2">
    <source>
        <dbReference type="EMBL" id="KAF7260869.1"/>
    </source>
</evidence>
<name>A0A8S9Z0E8_9TREM</name>
<keyword evidence="3" id="KW-1185">Reference proteome</keyword>
<accession>A0A8S9Z0E8</accession>